<sequence length="263" mass="28458">MRLFNAFVLLTLVLAELTLMEAKAQTPSPTTSPNSSLVLSHEGVGADVDKKRREPILSVRVAAGPTSATIFADAYVVSDQTNYLPIQFDFFINRAFFASQIRSTELPGPVGVTVAYKDVPLPFNYSVVAKILHPNRTFTTVLNGAVEKIDPTPGPTSTPASSLSCTYTEKIDNEVSTYTAVQVTFAETDSKLTSSFEAVNSEDPEDKLSLEIDTTKNDTDLSGTINVVDSQEINVRGSYQKSANIISSISLSSEDSLNELSCR</sequence>
<dbReference type="Proteomes" id="UP000524246">
    <property type="component" value="Unassembled WGS sequence"/>
</dbReference>
<evidence type="ECO:0000313" key="3">
    <source>
        <dbReference type="Proteomes" id="UP000524246"/>
    </source>
</evidence>
<evidence type="ECO:0000313" key="2">
    <source>
        <dbReference type="EMBL" id="NMC64153.1"/>
    </source>
</evidence>
<gene>
    <name evidence="2" type="ORF">GYA55_13395</name>
</gene>
<keyword evidence="1" id="KW-0732">Signal</keyword>
<proteinExistence type="predicted"/>
<feature type="chain" id="PRO_5030988180" evidence="1">
    <location>
        <begin position="25"/>
        <end position="263"/>
    </location>
</feature>
<dbReference type="EMBL" id="JAAZON010000610">
    <property type="protein sequence ID" value="NMC64153.1"/>
    <property type="molecule type" value="Genomic_DNA"/>
</dbReference>
<reference evidence="2 3" key="1">
    <citation type="journal article" date="2020" name="Biotechnol. Biofuels">
        <title>New insights from the biogas microbiome by comprehensive genome-resolved metagenomics of nearly 1600 species originating from multiple anaerobic digesters.</title>
        <authorList>
            <person name="Campanaro S."/>
            <person name="Treu L."/>
            <person name="Rodriguez-R L.M."/>
            <person name="Kovalovszki A."/>
            <person name="Ziels R.M."/>
            <person name="Maus I."/>
            <person name="Zhu X."/>
            <person name="Kougias P.G."/>
            <person name="Basile A."/>
            <person name="Luo G."/>
            <person name="Schluter A."/>
            <person name="Konstantinidis K.T."/>
            <person name="Angelidaki I."/>
        </authorList>
    </citation>
    <scope>NUCLEOTIDE SEQUENCE [LARGE SCALE GENOMIC DNA]</scope>
    <source>
        <strain evidence="2">AS27yjCOA_65</strain>
    </source>
</reference>
<evidence type="ECO:0000256" key="1">
    <source>
        <dbReference type="SAM" id="SignalP"/>
    </source>
</evidence>
<name>A0A7X9IKJ4_9DELT</name>
<comment type="caution">
    <text evidence="2">The sequence shown here is derived from an EMBL/GenBank/DDBJ whole genome shotgun (WGS) entry which is preliminary data.</text>
</comment>
<feature type="signal peptide" evidence="1">
    <location>
        <begin position="1"/>
        <end position="24"/>
    </location>
</feature>
<protein>
    <submittedName>
        <fullName evidence="2">Uncharacterized protein</fullName>
    </submittedName>
</protein>
<organism evidence="2 3">
    <name type="scientific">SAR324 cluster bacterium</name>
    <dbReference type="NCBI Taxonomy" id="2024889"/>
    <lineage>
        <taxon>Bacteria</taxon>
        <taxon>Deltaproteobacteria</taxon>
        <taxon>SAR324 cluster</taxon>
    </lineage>
</organism>
<accession>A0A7X9IKJ4</accession>
<dbReference type="AlphaFoldDB" id="A0A7X9IKJ4"/>